<organism evidence="2">
    <name type="scientific">Utricularia reniformis</name>
    <dbReference type="NCBI Taxonomy" id="192314"/>
    <lineage>
        <taxon>Eukaryota</taxon>
        <taxon>Viridiplantae</taxon>
        <taxon>Streptophyta</taxon>
        <taxon>Embryophyta</taxon>
        <taxon>Tracheophyta</taxon>
        <taxon>Spermatophyta</taxon>
        <taxon>Magnoliopsida</taxon>
        <taxon>eudicotyledons</taxon>
        <taxon>Gunneridae</taxon>
        <taxon>Pentapetalae</taxon>
        <taxon>asterids</taxon>
        <taxon>lamiids</taxon>
        <taxon>Lamiales</taxon>
        <taxon>Lentibulariaceae</taxon>
        <taxon>Utricularia</taxon>
    </lineage>
</organism>
<name>A0A1Y0AZJ5_9LAMI</name>
<gene>
    <name evidence="2" type="ORF">AEK19_MT0329</name>
</gene>
<keyword evidence="1" id="KW-0812">Transmembrane</keyword>
<sequence length="61" mass="6862">MSGIRPVANAIISDTVRKRLSPESRYFILLFFFLLFGKCLPSSLKLPVWTIVSLFSSEGVL</sequence>
<accession>A0A1Y0AZJ5</accession>
<dbReference type="EMBL" id="KY774314">
    <property type="protein sequence ID" value="ART30602.1"/>
    <property type="molecule type" value="Genomic_DNA"/>
</dbReference>
<reference evidence="2" key="1">
    <citation type="submission" date="2017-03" db="EMBL/GenBank/DDBJ databases">
        <title>The mitochondrial genome of the carnivorous plant Utricularia reniformis (Lentibulariaceae): structure, comparative analysis and evolutionary landmarks.</title>
        <authorList>
            <person name="Silva S.R."/>
            <person name="Alvarenga D.O."/>
            <person name="Michael T.P."/>
            <person name="Miranda V.F.O."/>
            <person name="Varani A.M."/>
        </authorList>
    </citation>
    <scope>NUCLEOTIDE SEQUENCE</scope>
</reference>
<protein>
    <submittedName>
        <fullName evidence="2">Uncharacterized protein</fullName>
    </submittedName>
</protein>
<keyword evidence="1" id="KW-0472">Membrane</keyword>
<keyword evidence="2" id="KW-0496">Mitochondrion</keyword>
<evidence type="ECO:0000256" key="1">
    <source>
        <dbReference type="SAM" id="Phobius"/>
    </source>
</evidence>
<keyword evidence="1" id="KW-1133">Transmembrane helix</keyword>
<evidence type="ECO:0000313" key="2">
    <source>
        <dbReference type="EMBL" id="ART30602.1"/>
    </source>
</evidence>
<proteinExistence type="predicted"/>
<feature type="transmembrane region" description="Helical" evidence="1">
    <location>
        <begin position="26"/>
        <end position="44"/>
    </location>
</feature>
<dbReference type="AlphaFoldDB" id="A0A1Y0AZJ5"/>
<geneLocation type="mitochondrion" evidence="2"/>